<dbReference type="GO" id="GO:0033617">
    <property type="term" value="P:mitochondrial respiratory chain complex IV assembly"/>
    <property type="evidence" value="ECO:0007669"/>
    <property type="project" value="TreeGrafter"/>
</dbReference>
<evidence type="ECO:0000256" key="5">
    <source>
        <dbReference type="SAM" id="MobiDB-lite"/>
    </source>
</evidence>
<reference evidence="8 9" key="1">
    <citation type="journal article" date="2022" name="DNA Res.">
        <title>Genome analysis of five recently described species of the CUG-Ser clade uncovers Candida theae as a new hybrid lineage with pathogenic potential in the Candida parapsilosis species complex.</title>
        <authorList>
            <person name="Mixao V."/>
            <person name="Del Olmo V."/>
            <person name="Hegedusova E."/>
            <person name="Saus E."/>
            <person name="Pryszcz L."/>
            <person name="Cillingova A."/>
            <person name="Nosek J."/>
            <person name="Gabaldon T."/>
        </authorList>
    </citation>
    <scope>NUCLEOTIDE SEQUENCE [LARGE SCALE GENOMIC DNA]</scope>
    <source>
        <strain evidence="8 9">CBS 12239</strain>
    </source>
</reference>
<gene>
    <name evidence="8" type="ORF">KGF57_004524</name>
</gene>
<dbReference type="GeneID" id="76152568"/>
<keyword evidence="2 6" id="KW-0812">Transmembrane</keyword>
<feature type="transmembrane region" description="Helical" evidence="6">
    <location>
        <begin position="151"/>
        <end position="169"/>
    </location>
</feature>
<keyword evidence="9" id="KW-1185">Reference proteome</keyword>
<evidence type="ECO:0000256" key="1">
    <source>
        <dbReference type="ARBA" id="ARBA00004173"/>
    </source>
</evidence>
<dbReference type="AlphaFoldDB" id="A0AAD5BBM0"/>
<evidence type="ECO:0000313" key="9">
    <source>
        <dbReference type="Proteomes" id="UP001204833"/>
    </source>
</evidence>
<protein>
    <submittedName>
        <fullName evidence="8">RCF2</fullName>
    </submittedName>
</protein>
<feature type="domain" description="HIG1" evidence="7">
    <location>
        <begin position="88"/>
        <end position="179"/>
    </location>
</feature>
<feature type="compositionally biased region" description="Basic and acidic residues" evidence="5">
    <location>
        <begin position="189"/>
        <end position="221"/>
    </location>
</feature>
<comment type="subcellular location">
    <subcellularLocation>
        <location evidence="1">Mitochondrion</location>
    </subcellularLocation>
</comment>
<dbReference type="Proteomes" id="UP001204833">
    <property type="component" value="Unassembled WGS sequence"/>
</dbReference>
<evidence type="ECO:0000256" key="3">
    <source>
        <dbReference type="ARBA" id="ARBA00022989"/>
    </source>
</evidence>
<evidence type="ECO:0000313" key="8">
    <source>
        <dbReference type="EMBL" id="KAI5950014.1"/>
    </source>
</evidence>
<dbReference type="RefSeq" id="XP_051607061.1">
    <property type="nucleotide sequence ID" value="XM_051754043.1"/>
</dbReference>
<keyword evidence="4 6" id="KW-0472">Membrane</keyword>
<dbReference type="GO" id="GO:0005739">
    <property type="term" value="C:mitochondrion"/>
    <property type="evidence" value="ECO:0007669"/>
    <property type="project" value="UniProtKB-SubCell"/>
</dbReference>
<name>A0AAD5BBM0_9ASCO</name>
<proteinExistence type="predicted"/>
<dbReference type="InterPro" id="IPR040153">
    <property type="entry name" value="Rcf2"/>
</dbReference>
<organism evidence="8 9">
    <name type="scientific">Candida theae</name>
    <dbReference type="NCBI Taxonomy" id="1198502"/>
    <lineage>
        <taxon>Eukaryota</taxon>
        <taxon>Fungi</taxon>
        <taxon>Dikarya</taxon>
        <taxon>Ascomycota</taxon>
        <taxon>Saccharomycotina</taxon>
        <taxon>Pichiomycetes</taxon>
        <taxon>Debaryomycetaceae</taxon>
        <taxon>Candida/Lodderomyces clade</taxon>
        <taxon>Candida</taxon>
    </lineage>
</organism>
<feature type="transmembrane region" description="Helical" evidence="6">
    <location>
        <begin position="20"/>
        <end position="38"/>
    </location>
</feature>
<dbReference type="EMBL" id="JAIHNG010000161">
    <property type="protein sequence ID" value="KAI5950014.1"/>
    <property type="molecule type" value="Genomic_DNA"/>
</dbReference>
<evidence type="ECO:0000256" key="6">
    <source>
        <dbReference type="SAM" id="Phobius"/>
    </source>
</evidence>
<evidence type="ECO:0000259" key="7">
    <source>
        <dbReference type="PROSITE" id="PS51503"/>
    </source>
</evidence>
<comment type="caution">
    <text evidence="8">The sequence shown here is derived from an EMBL/GenBank/DDBJ whole genome shotgun (WGS) entry which is preliminary data.</text>
</comment>
<dbReference type="PROSITE" id="PS51503">
    <property type="entry name" value="HIG1"/>
    <property type="match status" value="1"/>
</dbReference>
<accession>A0AAD5BBM0</accession>
<evidence type="ECO:0000256" key="4">
    <source>
        <dbReference type="ARBA" id="ARBA00023136"/>
    </source>
</evidence>
<feature type="transmembrane region" description="Helical" evidence="6">
    <location>
        <begin position="113"/>
        <end position="131"/>
    </location>
</feature>
<sequence>MKIISEDEKNAHMNHVLSEGAKGLVYGGVLSVGIYSFFKYRRPARFATFTTSVKAAIITVPTIGLSAFWADQGSWEFDKMMHQSEYNQQQMLQEHRKFNSLSMSEKIFTTLGAHKYQIIVAAWAASLYGSWTIINKDKVMTTAQKAVQARVYAQAITVVLLLGTILLSLKEAEINKNKPAPLPHWKQVLAEKEAEKQAEKQEAEHKAAEEKRVSSEKKEHL</sequence>
<dbReference type="Pfam" id="PF04588">
    <property type="entry name" value="HIG_1_N"/>
    <property type="match status" value="1"/>
</dbReference>
<keyword evidence="3 6" id="KW-1133">Transmembrane helix</keyword>
<dbReference type="PANTHER" id="PTHR28018">
    <property type="entry name" value="RESPIRATORY SUPERCOMPLEX FACTOR 2, MITOCHONDRIAL"/>
    <property type="match status" value="1"/>
</dbReference>
<dbReference type="PANTHER" id="PTHR28018:SF3">
    <property type="entry name" value="RESPIRATORY SUPERCOMPLEX FACTOR 2, MITOCHONDRIAL"/>
    <property type="match status" value="1"/>
</dbReference>
<feature type="region of interest" description="Disordered" evidence="5">
    <location>
        <begin position="185"/>
        <end position="221"/>
    </location>
</feature>
<evidence type="ECO:0000256" key="2">
    <source>
        <dbReference type="ARBA" id="ARBA00022692"/>
    </source>
</evidence>
<dbReference type="InterPro" id="IPR007667">
    <property type="entry name" value="Hypoxia_induced_domain"/>
</dbReference>